<evidence type="ECO:0000259" key="6">
    <source>
        <dbReference type="Pfam" id="PF00999"/>
    </source>
</evidence>
<evidence type="ECO:0000256" key="4">
    <source>
        <dbReference type="ARBA" id="ARBA00023136"/>
    </source>
</evidence>
<feature type="transmembrane region" description="Helical" evidence="5">
    <location>
        <begin position="388"/>
        <end position="410"/>
    </location>
</feature>
<gene>
    <name evidence="7" type="ORF">C7959_13326</name>
</gene>
<feature type="transmembrane region" description="Helical" evidence="5">
    <location>
        <begin position="362"/>
        <end position="382"/>
    </location>
</feature>
<reference evidence="7 8" key="1">
    <citation type="submission" date="2019-03" db="EMBL/GenBank/DDBJ databases">
        <title>Subsurface microbial communities from deep shales in Ohio and West Virginia, USA.</title>
        <authorList>
            <person name="Wrighton K."/>
        </authorList>
    </citation>
    <scope>NUCLEOTIDE SEQUENCE [LARGE SCALE GENOMIC DNA]</scope>
    <source>
        <strain evidence="7 8">MSL 6dP</strain>
    </source>
</reference>
<evidence type="ECO:0000256" key="2">
    <source>
        <dbReference type="ARBA" id="ARBA00022692"/>
    </source>
</evidence>
<dbReference type="GO" id="GO:0015297">
    <property type="term" value="F:antiporter activity"/>
    <property type="evidence" value="ECO:0007669"/>
    <property type="project" value="InterPro"/>
</dbReference>
<dbReference type="Proteomes" id="UP000295832">
    <property type="component" value="Unassembled WGS sequence"/>
</dbReference>
<feature type="transmembrane region" description="Helical" evidence="5">
    <location>
        <begin position="146"/>
        <end position="166"/>
    </location>
</feature>
<keyword evidence="3 5" id="KW-1133">Transmembrane helix</keyword>
<name>A0A4R8GQF5_9FIRM</name>
<organism evidence="7 8">
    <name type="scientific">Orenia marismortui</name>
    <dbReference type="NCBI Taxonomy" id="46469"/>
    <lineage>
        <taxon>Bacteria</taxon>
        <taxon>Bacillati</taxon>
        <taxon>Bacillota</taxon>
        <taxon>Clostridia</taxon>
        <taxon>Halanaerobiales</taxon>
        <taxon>Halobacteroidaceae</taxon>
        <taxon>Orenia</taxon>
    </lineage>
</organism>
<feature type="transmembrane region" description="Helical" evidence="5">
    <location>
        <begin position="317"/>
        <end position="341"/>
    </location>
</feature>
<evidence type="ECO:0000313" key="7">
    <source>
        <dbReference type="EMBL" id="TDX48040.1"/>
    </source>
</evidence>
<accession>A0A4R8GQF5</accession>
<proteinExistence type="predicted"/>
<feature type="transmembrane region" description="Helical" evidence="5">
    <location>
        <begin position="178"/>
        <end position="197"/>
    </location>
</feature>
<feature type="transmembrane region" description="Helical" evidence="5">
    <location>
        <begin position="120"/>
        <end position="140"/>
    </location>
</feature>
<evidence type="ECO:0000313" key="8">
    <source>
        <dbReference type="Proteomes" id="UP000295832"/>
    </source>
</evidence>
<dbReference type="RefSeq" id="WP_134118417.1">
    <property type="nucleotide sequence ID" value="NZ_SOEG01000033.1"/>
</dbReference>
<feature type="transmembrane region" description="Helical" evidence="5">
    <location>
        <begin position="217"/>
        <end position="239"/>
    </location>
</feature>
<dbReference type="EMBL" id="SOEG01000033">
    <property type="protein sequence ID" value="TDX48040.1"/>
    <property type="molecule type" value="Genomic_DNA"/>
</dbReference>
<evidence type="ECO:0000256" key="3">
    <source>
        <dbReference type="ARBA" id="ARBA00022989"/>
    </source>
</evidence>
<dbReference type="PANTHER" id="PTHR43021:SF2">
    <property type="entry name" value="CATION_H+ EXCHANGER DOMAIN-CONTAINING PROTEIN"/>
    <property type="match status" value="1"/>
</dbReference>
<dbReference type="GO" id="GO:0016020">
    <property type="term" value="C:membrane"/>
    <property type="evidence" value="ECO:0007669"/>
    <property type="project" value="UniProtKB-SubCell"/>
</dbReference>
<dbReference type="InterPro" id="IPR038770">
    <property type="entry name" value="Na+/solute_symporter_sf"/>
</dbReference>
<feature type="transmembrane region" description="Helical" evidence="5">
    <location>
        <begin position="50"/>
        <end position="69"/>
    </location>
</feature>
<protein>
    <submittedName>
        <fullName evidence="7">Transporter (CPA2 family)</fullName>
    </submittedName>
</protein>
<keyword evidence="2 5" id="KW-0812">Transmembrane</keyword>
<sequence length="426" mass="45588">MSLDAVSNFHQLQQWLLINQVSNKLLYIIGIFIVFALFIVLFTKKFKMPIVVGYVFIGILFSVSIVKHLPFLSEEVKEWYAFSIESFDYVADLALAFVAFTIGSELSIKVLKNLGKKITFIVLLESFGAAILVTLAMLAIGQPFYIALILGAIASATAPAAPVMVLKEYNAEGTLTSTLLAVVGIDDAVALTIFSFAEPISLIQASGSGELSVMTAFVEPLVEVIGAIVCGIVIGYISVKAIVKFEDKTKKVLTLVATVLGASATAVFLNFSPLITNMAVGFAYRNFATKNPGIAEDMETLTIPLYAMFFMLAGTKIRITAITSVAFLITALVYTTARIIGKVTGASIGASLAQAEPKVKKYIGLGLLSQIGAAIALAYTVQRDFIDIPSVGLLVFNILLFTTAITEVIGPLATKYAITKAGEIND</sequence>
<feature type="transmembrane region" description="Helical" evidence="5">
    <location>
        <begin position="89"/>
        <end position="108"/>
    </location>
</feature>
<dbReference type="Pfam" id="PF00999">
    <property type="entry name" value="Na_H_Exchanger"/>
    <property type="match status" value="1"/>
</dbReference>
<keyword evidence="4 5" id="KW-0472">Membrane</keyword>
<dbReference type="PANTHER" id="PTHR43021">
    <property type="entry name" value="NA(+)/H(+) ANTIPORTER-RELATED"/>
    <property type="match status" value="1"/>
</dbReference>
<feature type="transmembrane region" description="Helical" evidence="5">
    <location>
        <begin position="251"/>
        <end position="271"/>
    </location>
</feature>
<dbReference type="GO" id="GO:1902600">
    <property type="term" value="P:proton transmembrane transport"/>
    <property type="evidence" value="ECO:0007669"/>
    <property type="project" value="InterPro"/>
</dbReference>
<dbReference type="InterPro" id="IPR006153">
    <property type="entry name" value="Cation/H_exchanger_TM"/>
</dbReference>
<evidence type="ECO:0000256" key="5">
    <source>
        <dbReference type="SAM" id="Phobius"/>
    </source>
</evidence>
<feature type="transmembrane region" description="Helical" evidence="5">
    <location>
        <begin position="25"/>
        <end position="43"/>
    </location>
</feature>
<dbReference type="STRING" id="926561.GCA_000379025_03091"/>
<comment type="caution">
    <text evidence="7">The sequence shown here is derived from an EMBL/GenBank/DDBJ whole genome shotgun (WGS) entry which is preliminary data.</text>
</comment>
<feature type="domain" description="Cation/H+ exchanger transmembrane" evidence="6">
    <location>
        <begin position="34"/>
        <end position="412"/>
    </location>
</feature>
<keyword evidence="8" id="KW-1185">Reference proteome</keyword>
<dbReference type="Gene3D" id="1.20.1530.20">
    <property type="match status" value="1"/>
</dbReference>
<comment type="subcellular location">
    <subcellularLocation>
        <location evidence="1">Membrane</location>
        <topology evidence="1">Multi-pass membrane protein</topology>
    </subcellularLocation>
</comment>
<evidence type="ECO:0000256" key="1">
    <source>
        <dbReference type="ARBA" id="ARBA00004141"/>
    </source>
</evidence>
<dbReference type="AlphaFoldDB" id="A0A4R8GQF5"/>